<reference evidence="1 2" key="1">
    <citation type="submission" date="2017-12" db="EMBL/GenBank/DDBJ databases">
        <title>Complete genome sequence and characterization of bacteriophage phiP4-3 infecting Proteus pennea.</title>
        <authorList>
            <person name="He Y."/>
            <person name="Yang H."/>
        </authorList>
    </citation>
    <scope>NUCLEOTIDE SEQUENCE [LARGE SCALE GENOMIC DNA]</scope>
</reference>
<accession>A0A2I6PFU6</accession>
<keyword evidence="2" id="KW-1185">Reference proteome</keyword>
<dbReference type="EMBL" id="MG696114">
    <property type="protein sequence ID" value="AUM58619.1"/>
    <property type="molecule type" value="Genomic_DNA"/>
</dbReference>
<gene>
    <name evidence="1" type="ORF">phiP43_261</name>
</gene>
<organism evidence="1 2">
    <name type="scientific">Proteus phage phiP4-3</name>
    <dbReference type="NCBI Taxonomy" id="2065203"/>
    <lineage>
        <taxon>Viruses</taxon>
        <taxon>Duplodnaviria</taxon>
        <taxon>Heunggongvirae</taxon>
        <taxon>Uroviricota</taxon>
        <taxon>Caudoviricetes</taxon>
        <taxon>Pantevenvirales</taxon>
        <taxon>Straboviridae</taxon>
        <taxon>Bragavirus</taxon>
        <taxon>Bragavirus p43</taxon>
    </lineage>
</organism>
<evidence type="ECO:0000313" key="1">
    <source>
        <dbReference type="EMBL" id="AUM58619.1"/>
    </source>
</evidence>
<proteinExistence type="predicted"/>
<name>A0A2I6PFU6_9CAUD</name>
<evidence type="ECO:0000313" key="2">
    <source>
        <dbReference type="Proteomes" id="UP000240538"/>
    </source>
</evidence>
<dbReference type="Proteomes" id="UP000240538">
    <property type="component" value="Segment"/>
</dbReference>
<sequence length="142" mass="16623">MTSLGKFKIKSSDMLIRHYERHDIPVRQRFIRFINYHNLFDTPFELFHFEDYELEQANVDDPLPGLKLVFSNGQVFDDFGEESYVFPMIGSQLDSSILEYLELSDFKESDTPKKELLISSSVTSVKEARELINTLLDYIEKA</sequence>
<protein>
    <submittedName>
        <fullName evidence="1">Uncharacterized protein</fullName>
    </submittedName>
</protein>